<protein>
    <submittedName>
        <fullName evidence="1">Uncharacterized protein</fullName>
    </submittedName>
</protein>
<reference evidence="1" key="1">
    <citation type="submission" date="2013-05" db="EMBL/GenBank/DDBJ databases">
        <authorList>
            <person name="Yim A.K.Y."/>
            <person name="Chan T.F."/>
            <person name="Ji K.M."/>
            <person name="Liu X.Y."/>
            <person name="Zhou J.W."/>
            <person name="Li R.Q."/>
            <person name="Yang K.Y."/>
            <person name="Li J."/>
            <person name="Li M."/>
            <person name="Law P.T.W."/>
            <person name="Wu Y.L."/>
            <person name="Cai Z.L."/>
            <person name="Qin H."/>
            <person name="Bao Y."/>
            <person name="Leung R.K.K."/>
            <person name="Ng P.K.S."/>
            <person name="Zou J."/>
            <person name="Zhong X.J."/>
            <person name="Ran P.X."/>
            <person name="Zhong N.S."/>
            <person name="Liu Z.G."/>
            <person name="Tsui S.K.W."/>
        </authorList>
    </citation>
    <scope>NUCLEOTIDE SEQUENCE</scope>
    <source>
        <strain evidence="1">Derf</strain>
        <tissue evidence="1">Whole organism</tissue>
    </source>
</reference>
<sequence>MDHNHRQVNPNNDDELATTTWYSYIGKVLFIDDMWNIQANKPILIVSLDHHHQQQQQTNMVKLLEKISISVVWQFDE</sequence>
<evidence type="ECO:0000313" key="1">
    <source>
        <dbReference type="EMBL" id="KAH9526045.1"/>
    </source>
</evidence>
<accession>A0A922LCA6</accession>
<name>A0A922LCA6_DERFA</name>
<reference evidence="1" key="2">
    <citation type="journal article" date="2022" name="Res Sq">
        <title>Comparative Genomics Reveals Insights into the Divergent Evolution of Astigmatic Mites and Household Pest Adaptations.</title>
        <authorList>
            <person name="Xiong Q."/>
            <person name="Wan A.T.-Y."/>
            <person name="Liu X.-Y."/>
            <person name="Fung C.S.-H."/>
            <person name="Xiao X."/>
            <person name="Malainual N."/>
            <person name="Hou J."/>
            <person name="Wang L."/>
            <person name="Wang M."/>
            <person name="Yang K."/>
            <person name="Cui Y."/>
            <person name="Leung E."/>
            <person name="Nong W."/>
            <person name="Shin S.-K."/>
            <person name="Au S."/>
            <person name="Jeong K.Y."/>
            <person name="Chew F.T."/>
            <person name="Hui J."/>
            <person name="Leung T.F."/>
            <person name="Tungtrongchitr A."/>
            <person name="Zhong N."/>
            <person name="Liu Z."/>
            <person name="Tsui S."/>
        </authorList>
    </citation>
    <scope>NUCLEOTIDE SEQUENCE</scope>
    <source>
        <strain evidence="1">Derf</strain>
        <tissue evidence="1">Whole organism</tissue>
    </source>
</reference>
<evidence type="ECO:0000313" key="2">
    <source>
        <dbReference type="Proteomes" id="UP000790347"/>
    </source>
</evidence>
<organism evidence="1 2">
    <name type="scientific">Dermatophagoides farinae</name>
    <name type="common">American house dust mite</name>
    <dbReference type="NCBI Taxonomy" id="6954"/>
    <lineage>
        <taxon>Eukaryota</taxon>
        <taxon>Metazoa</taxon>
        <taxon>Ecdysozoa</taxon>
        <taxon>Arthropoda</taxon>
        <taxon>Chelicerata</taxon>
        <taxon>Arachnida</taxon>
        <taxon>Acari</taxon>
        <taxon>Acariformes</taxon>
        <taxon>Sarcoptiformes</taxon>
        <taxon>Astigmata</taxon>
        <taxon>Psoroptidia</taxon>
        <taxon>Analgoidea</taxon>
        <taxon>Pyroglyphidae</taxon>
        <taxon>Dermatophagoidinae</taxon>
        <taxon>Dermatophagoides</taxon>
    </lineage>
</organism>
<proteinExistence type="predicted"/>
<dbReference type="AlphaFoldDB" id="A0A922LCA6"/>
<dbReference type="Proteomes" id="UP000790347">
    <property type="component" value="Unassembled WGS sequence"/>
</dbReference>
<dbReference type="EMBL" id="ASGP02000001">
    <property type="protein sequence ID" value="KAH9526045.1"/>
    <property type="molecule type" value="Genomic_DNA"/>
</dbReference>
<gene>
    <name evidence="1" type="ORF">DERF_000164</name>
</gene>
<comment type="caution">
    <text evidence="1">The sequence shown here is derived from an EMBL/GenBank/DDBJ whole genome shotgun (WGS) entry which is preliminary data.</text>
</comment>
<keyword evidence="2" id="KW-1185">Reference proteome</keyword>